<protein>
    <submittedName>
        <fullName evidence="1">Uncharacterized protein</fullName>
    </submittedName>
</protein>
<name>A0ACA8AXD0_9BURK</name>
<evidence type="ECO:0000313" key="1">
    <source>
        <dbReference type="EMBL" id="APA90348.2"/>
    </source>
</evidence>
<evidence type="ECO:0000313" key="2">
    <source>
        <dbReference type="Proteomes" id="UP000179860"/>
    </source>
</evidence>
<geneLocation type="plasmid" evidence="1 2">
    <name>pl2WSM5005</name>
</geneLocation>
<proteinExistence type="predicted"/>
<sequence>MQQQADDSCKGTSDREKLKPWENDGKQQTHNGPLWLRVVKKGASDWLAIGAGFRRNLLMKSSRVYSGHRAFVIAHATEITGVMFLNTFQFPCGRKHGLACNGT</sequence>
<dbReference type="Proteomes" id="UP000179860">
    <property type="component" value="Plasmid pl2WSM5005"/>
</dbReference>
<gene>
    <name evidence="1" type="ORF">BJG93_32590</name>
</gene>
<accession>A0ACA8AXD0</accession>
<keyword evidence="1" id="KW-0614">Plasmid</keyword>
<reference evidence="1" key="2">
    <citation type="submission" date="2021-06" db="EMBL/GenBank/DDBJ databases">
        <authorList>
            <person name="Rogers T.H."/>
            <person name="Ramsay J.P."/>
            <person name="Wang P."/>
            <person name="Terpolilli J."/>
        </authorList>
    </citation>
    <scope>NUCLEOTIDE SEQUENCE</scope>
    <source>
        <strain evidence="1">WSM5005</strain>
        <plasmid evidence="1">pl2WSM5005</plasmid>
    </source>
</reference>
<organism evidence="1 2">
    <name type="scientific">Paraburkholderia sprentiae WSM5005</name>
    <dbReference type="NCBI Taxonomy" id="754502"/>
    <lineage>
        <taxon>Bacteria</taxon>
        <taxon>Pseudomonadati</taxon>
        <taxon>Pseudomonadota</taxon>
        <taxon>Betaproteobacteria</taxon>
        <taxon>Burkholderiales</taxon>
        <taxon>Burkholderiaceae</taxon>
        <taxon>Paraburkholderia</taxon>
    </lineage>
</organism>
<keyword evidence="2" id="KW-1185">Reference proteome</keyword>
<reference evidence="1" key="1">
    <citation type="submission" date="2016-09" db="EMBL/GenBank/DDBJ databases">
        <title>The Complete Genome of Burkholderia sprentiae wsm5005.</title>
        <authorList>
            <person name="De Meyer S."/>
            <person name="Wang P."/>
            <person name="Terpolilli J."/>
        </authorList>
    </citation>
    <scope>NUCLEOTIDE SEQUENCE</scope>
    <source>
        <strain evidence="1">WSM5005</strain>
        <plasmid evidence="1">pl2WSM5005</plasmid>
    </source>
</reference>
<dbReference type="EMBL" id="CP017565">
    <property type="protein sequence ID" value="APA90348.2"/>
    <property type="molecule type" value="Genomic_DNA"/>
</dbReference>